<evidence type="ECO:0000313" key="2">
    <source>
        <dbReference type="EMBL" id="KAF0979409.1"/>
    </source>
</evidence>
<feature type="compositionally biased region" description="Basic residues" evidence="1">
    <location>
        <begin position="1"/>
        <end position="20"/>
    </location>
</feature>
<dbReference type="GeneID" id="68108970"/>
<evidence type="ECO:0000313" key="3">
    <source>
        <dbReference type="Proteomes" id="UP000444721"/>
    </source>
</evidence>
<dbReference type="RefSeq" id="XP_044564122.1">
    <property type="nucleotide sequence ID" value="XM_044704871.1"/>
</dbReference>
<name>A0A6A5C2D3_NAEFO</name>
<dbReference type="GO" id="GO:0005634">
    <property type="term" value="C:nucleus"/>
    <property type="evidence" value="ECO:0007669"/>
    <property type="project" value="TreeGrafter"/>
</dbReference>
<reference evidence="2 3" key="1">
    <citation type="journal article" date="2019" name="Sci. Rep.">
        <title>Nanopore sequencing improves the draft genome of the human pathogenic amoeba Naegleria fowleri.</title>
        <authorList>
            <person name="Liechti N."/>
            <person name="Schurch N."/>
            <person name="Bruggmann R."/>
            <person name="Wittwer M."/>
        </authorList>
    </citation>
    <scope>NUCLEOTIDE SEQUENCE [LARGE SCALE GENOMIC DNA]</scope>
    <source>
        <strain evidence="2 3">ATCC 30894</strain>
    </source>
</reference>
<gene>
    <name evidence="2" type="ORF">FDP41_001752</name>
</gene>
<dbReference type="OrthoDB" id="27237at2759"/>
<keyword evidence="3" id="KW-1185">Reference proteome</keyword>
<evidence type="ECO:0000256" key="1">
    <source>
        <dbReference type="SAM" id="MobiDB-lite"/>
    </source>
</evidence>
<sequence>MKRTKHVHKKKPSLKRRIHKYSSANSTSEDDAFGDYKDTFYYDPTIPPDQFLKILFQNNSGAMLSSDYVAYRIYLIDPQVQCTFNEDEEMCEEINEQLLQSTAQEIHQFFMENIPKNYIWQGDAFHLNIISPKQQIEQLEQEMLSVYRNNQPIYPLLFGRIDYTETNIDEWFVTYLLMELSQKFQNRVVIQIQDQDGEFLLIEAAMHIEEWMNEDPQLTQNRVFIFNGHIHILPDQPQTPSHSYYEVFPVQSPVQNIHKAVEMVTREYKYTIANKGVQNSIKARLSSFPKEAHDYGTQRIACFLPLDIIKILDRHPQSISKAIYYWVHRNSVTENFLNTCSRFFPSSRNQNSNVNSTSSSSDDLSTIAPRDYFTYVTVLVNRCQYVQLLASRMESVPSILQSIYKPNAKRTEEQEQAYMFGLKILCGFEIYYQTEKPLELFENFEEYLEHLDDHGYFGMELPGTKNYNFLIQKAENYYRMDSISQNVEKCYFLEQLIYENQYLTMKDLKQRKLKVDPDDWLDSAQEEMEKYLTQKGMVMNEEVDDEEILKQKAMDLMNGVKSFVEGQSTGFEGVEFNWSQEKTFDENSRAEATSTSSRLDKLLQETFGKLKIEDLIDKKDEEYLKKFSKELYSGEELDDEEDEWEDIEDNRTIDPEMQNVMREMDEELLQYSDTQQRSEMMSDANVMKNLLKSMKAQGGDIGPASILLEQLGFKVPIDDEDEDDDEQESDN</sequence>
<dbReference type="PANTHER" id="PTHR13060">
    <property type="entry name" value="SGT1 PROTEIN HSGT1 SUPPRESSOR OF GCR2"/>
    <property type="match status" value="1"/>
</dbReference>
<accession>A0A6A5C2D3</accession>
<protein>
    <submittedName>
        <fullName evidence="2">Uncharacterized protein</fullName>
    </submittedName>
</protein>
<dbReference type="PANTHER" id="PTHR13060:SF0">
    <property type="entry name" value="PROTEIN ECDYSONELESS HOMOLOG"/>
    <property type="match status" value="1"/>
</dbReference>
<dbReference type="AlphaFoldDB" id="A0A6A5C2D3"/>
<dbReference type="EMBL" id="VFQX01000027">
    <property type="protein sequence ID" value="KAF0979409.1"/>
    <property type="molecule type" value="Genomic_DNA"/>
</dbReference>
<proteinExistence type="predicted"/>
<dbReference type="Proteomes" id="UP000444721">
    <property type="component" value="Unassembled WGS sequence"/>
</dbReference>
<dbReference type="VEuPathDB" id="AmoebaDB:NfTy_055140"/>
<comment type="caution">
    <text evidence="2">The sequence shown here is derived from an EMBL/GenBank/DDBJ whole genome shotgun (WGS) entry which is preliminary data.</text>
</comment>
<dbReference type="VEuPathDB" id="AmoebaDB:NF0035700"/>
<dbReference type="InterPro" id="IPR010770">
    <property type="entry name" value="Ecd"/>
</dbReference>
<organism evidence="2 3">
    <name type="scientific">Naegleria fowleri</name>
    <name type="common">Brain eating amoeba</name>
    <dbReference type="NCBI Taxonomy" id="5763"/>
    <lineage>
        <taxon>Eukaryota</taxon>
        <taxon>Discoba</taxon>
        <taxon>Heterolobosea</taxon>
        <taxon>Tetramitia</taxon>
        <taxon>Eutetramitia</taxon>
        <taxon>Vahlkampfiidae</taxon>
        <taxon>Naegleria</taxon>
    </lineage>
</organism>
<dbReference type="OMA" id="CEEINEQ"/>
<dbReference type="Pfam" id="PF07093">
    <property type="entry name" value="SGT1"/>
    <property type="match status" value="1"/>
</dbReference>
<dbReference type="VEuPathDB" id="AmoebaDB:FDP41_001752"/>
<feature type="region of interest" description="Disordered" evidence="1">
    <location>
        <begin position="1"/>
        <end position="27"/>
    </location>
</feature>